<evidence type="ECO:0000259" key="6">
    <source>
        <dbReference type="PROSITE" id="PS50111"/>
    </source>
</evidence>
<dbReference type="CDD" id="cd11386">
    <property type="entry name" value="MCP_signal"/>
    <property type="match status" value="1"/>
</dbReference>
<dbReference type="GO" id="GO:0007165">
    <property type="term" value="P:signal transduction"/>
    <property type="evidence" value="ECO:0007669"/>
    <property type="project" value="UniProtKB-KW"/>
</dbReference>
<keyword evidence="2 4" id="KW-0807">Transducer</keyword>
<evidence type="ECO:0000256" key="5">
    <source>
        <dbReference type="SAM" id="Phobius"/>
    </source>
</evidence>
<accession>A0AAW7Z4J3</accession>
<dbReference type="SUPFAM" id="SSF58104">
    <property type="entry name" value="Methyl-accepting chemotaxis protein (MCP) signaling domain"/>
    <property type="match status" value="1"/>
</dbReference>
<comment type="similarity">
    <text evidence="3">Belongs to the methyl-accepting chemotaxis (MCP) protein family.</text>
</comment>
<dbReference type="InterPro" id="IPR003660">
    <property type="entry name" value="HAMP_dom"/>
</dbReference>
<evidence type="ECO:0000256" key="3">
    <source>
        <dbReference type="ARBA" id="ARBA00029447"/>
    </source>
</evidence>
<dbReference type="GO" id="GO:0004888">
    <property type="term" value="F:transmembrane signaling receptor activity"/>
    <property type="evidence" value="ECO:0007669"/>
    <property type="project" value="InterPro"/>
</dbReference>
<name>A0AAW7Z4J3_9ALTE</name>
<keyword evidence="5" id="KW-0472">Membrane</keyword>
<dbReference type="Pfam" id="PF00672">
    <property type="entry name" value="HAMP"/>
    <property type="match status" value="1"/>
</dbReference>
<dbReference type="InterPro" id="IPR004089">
    <property type="entry name" value="MCPsignal_dom"/>
</dbReference>
<dbReference type="SMART" id="SM00304">
    <property type="entry name" value="HAMP"/>
    <property type="match status" value="1"/>
</dbReference>
<dbReference type="PRINTS" id="PR00260">
    <property type="entry name" value="CHEMTRNSDUCR"/>
</dbReference>
<feature type="transmembrane region" description="Helical" evidence="5">
    <location>
        <begin position="12"/>
        <end position="32"/>
    </location>
</feature>
<evidence type="ECO:0000313" key="9">
    <source>
        <dbReference type="Proteomes" id="UP001170717"/>
    </source>
</evidence>
<dbReference type="SMART" id="SM00283">
    <property type="entry name" value="MA"/>
    <property type="match status" value="1"/>
</dbReference>
<evidence type="ECO:0000256" key="1">
    <source>
        <dbReference type="ARBA" id="ARBA00004370"/>
    </source>
</evidence>
<dbReference type="GO" id="GO:0016020">
    <property type="term" value="C:membrane"/>
    <property type="evidence" value="ECO:0007669"/>
    <property type="project" value="UniProtKB-SubCell"/>
</dbReference>
<evidence type="ECO:0000256" key="2">
    <source>
        <dbReference type="ARBA" id="ARBA00023224"/>
    </source>
</evidence>
<evidence type="ECO:0000259" key="7">
    <source>
        <dbReference type="PROSITE" id="PS50885"/>
    </source>
</evidence>
<dbReference type="InterPro" id="IPR024478">
    <property type="entry name" value="HlyB_4HB_MCP"/>
</dbReference>
<evidence type="ECO:0000256" key="4">
    <source>
        <dbReference type="PROSITE-ProRule" id="PRU00284"/>
    </source>
</evidence>
<feature type="domain" description="Methyl-accepting transducer" evidence="6">
    <location>
        <begin position="275"/>
        <end position="511"/>
    </location>
</feature>
<dbReference type="PANTHER" id="PTHR32089:SF112">
    <property type="entry name" value="LYSOZYME-LIKE PROTEIN-RELATED"/>
    <property type="match status" value="1"/>
</dbReference>
<dbReference type="FunFam" id="1.10.287.950:FF:000001">
    <property type="entry name" value="Methyl-accepting chemotaxis sensory transducer"/>
    <property type="match status" value="1"/>
</dbReference>
<dbReference type="CDD" id="cd06225">
    <property type="entry name" value="HAMP"/>
    <property type="match status" value="1"/>
</dbReference>
<proteinExistence type="inferred from homology"/>
<feature type="transmembrane region" description="Helical" evidence="5">
    <location>
        <begin position="194"/>
        <end position="218"/>
    </location>
</feature>
<sequence>MLNFDNLSVRQKFAVPLSFVAILVLVVSTISINNSRYLAHNTETLSTVYTQSISIALNADRDLYQAHSALLELMLNRSMNSTSISDHLADYEENAEQAKARMIEVKSLIKDYPEMLSVTQDFTQDYESWIALNQIVIEQVENGNISAAAQRYRTEGMALFETLRGNYDRIGEAVKTQSDEVTLQSLDSNALQTWLLIIAIVLAVLACIGSIIVGPRLVTRRIHILKNMLVSISEGEGDLTQRLNTDGNDEITAVAVAFNNFMNNLQRLITMVKADAQSLADAQYSLISAADATNTISGQQSENLDQIATAVTELSHALREVANSTQGSLTETQLANDEALASQEAVTQSTESITLMSGTISQARHVIEELAKETTKISSLLGVIRDIADQTNLLALNAAIEAARAGEQGRGFAVVADEVRSLANRTQQATGDINTMLVNLNKGVDEAVNSINSGASQVTDVVDLSSALSERLLKVVEAVSGANDGIYQIASATEQQSQVVDSVNENISSLNTLTQKAVQTVFRSSEASENVNKVSNSLGQNVGRFTV</sequence>
<dbReference type="PANTHER" id="PTHR32089">
    <property type="entry name" value="METHYL-ACCEPTING CHEMOTAXIS PROTEIN MCPB"/>
    <property type="match status" value="1"/>
</dbReference>
<comment type="caution">
    <text evidence="8">The sequence shown here is derived from an EMBL/GenBank/DDBJ whole genome shotgun (WGS) entry which is preliminary data.</text>
</comment>
<organism evidence="8 9">
    <name type="scientific">Alteromonas stellipolaris</name>
    <dbReference type="NCBI Taxonomy" id="233316"/>
    <lineage>
        <taxon>Bacteria</taxon>
        <taxon>Pseudomonadati</taxon>
        <taxon>Pseudomonadota</taxon>
        <taxon>Gammaproteobacteria</taxon>
        <taxon>Alteromonadales</taxon>
        <taxon>Alteromonadaceae</taxon>
        <taxon>Alteromonas/Salinimonas group</taxon>
        <taxon>Alteromonas</taxon>
    </lineage>
</organism>
<gene>
    <name evidence="8" type="ORF">Q4527_11355</name>
</gene>
<feature type="domain" description="HAMP" evidence="7">
    <location>
        <begin position="216"/>
        <end position="270"/>
    </location>
</feature>
<dbReference type="AlphaFoldDB" id="A0AAW7Z4J3"/>
<dbReference type="InterPro" id="IPR004090">
    <property type="entry name" value="Chemotax_Me-accpt_rcpt"/>
</dbReference>
<reference evidence="8" key="1">
    <citation type="submission" date="2023-07" db="EMBL/GenBank/DDBJ databases">
        <title>Genome content predicts the carbon catabolic preferences of heterotrophic bacteria.</title>
        <authorList>
            <person name="Gralka M."/>
        </authorList>
    </citation>
    <scope>NUCLEOTIDE SEQUENCE</scope>
    <source>
        <strain evidence="8">F2M12</strain>
    </source>
</reference>
<dbReference type="Proteomes" id="UP001170717">
    <property type="component" value="Unassembled WGS sequence"/>
</dbReference>
<dbReference type="Pfam" id="PF12729">
    <property type="entry name" value="4HB_MCP_1"/>
    <property type="match status" value="1"/>
</dbReference>
<dbReference type="GeneID" id="83256766"/>
<dbReference type="Pfam" id="PF00015">
    <property type="entry name" value="MCPsignal"/>
    <property type="match status" value="1"/>
</dbReference>
<keyword evidence="5" id="KW-1133">Transmembrane helix</keyword>
<dbReference type="Gene3D" id="1.10.287.950">
    <property type="entry name" value="Methyl-accepting chemotaxis protein"/>
    <property type="match status" value="1"/>
</dbReference>
<keyword evidence="5" id="KW-0812">Transmembrane</keyword>
<dbReference type="RefSeq" id="WP_061996948.1">
    <property type="nucleotide sequence ID" value="NZ_CAXIBE010000170.1"/>
</dbReference>
<dbReference type="EMBL" id="JAUOQI010000007">
    <property type="protein sequence ID" value="MDO6577995.1"/>
    <property type="molecule type" value="Genomic_DNA"/>
</dbReference>
<protein>
    <submittedName>
        <fullName evidence="8">Methyl-accepting chemotaxis protein</fullName>
    </submittedName>
</protein>
<dbReference type="GO" id="GO:0006935">
    <property type="term" value="P:chemotaxis"/>
    <property type="evidence" value="ECO:0007669"/>
    <property type="project" value="InterPro"/>
</dbReference>
<comment type="subcellular location">
    <subcellularLocation>
        <location evidence="1">Membrane</location>
    </subcellularLocation>
</comment>
<dbReference type="PROSITE" id="PS50111">
    <property type="entry name" value="CHEMOTAXIS_TRANSDUC_2"/>
    <property type="match status" value="1"/>
</dbReference>
<dbReference type="PROSITE" id="PS50885">
    <property type="entry name" value="HAMP"/>
    <property type="match status" value="1"/>
</dbReference>
<evidence type="ECO:0000313" key="8">
    <source>
        <dbReference type="EMBL" id="MDO6577995.1"/>
    </source>
</evidence>